<evidence type="ECO:0000259" key="5">
    <source>
        <dbReference type="Pfam" id="PF01406"/>
    </source>
</evidence>
<dbReference type="Pfam" id="PF01406">
    <property type="entry name" value="tRNA-synt_1e"/>
    <property type="match status" value="1"/>
</dbReference>
<name>A0ABS9TAZ1_9PSEU</name>
<organism evidence="6 7">
    <name type="scientific">Pseudonocardia alaniniphila</name>
    <dbReference type="NCBI Taxonomy" id="75291"/>
    <lineage>
        <taxon>Bacteria</taxon>
        <taxon>Bacillati</taxon>
        <taxon>Actinomycetota</taxon>
        <taxon>Actinomycetes</taxon>
        <taxon>Pseudonocardiales</taxon>
        <taxon>Pseudonocardiaceae</taxon>
        <taxon>Pseudonocardia</taxon>
    </lineage>
</organism>
<dbReference type="PRINTS" id="PR00983">
    <property type="entry name" value="TRNASYNTHCYS"/>
</dbReference>
<dbReference type="PANTHER" id="PTHR10890">
    <property type="entry name" value="CYSTEINYL-TRNA SYNTHETASE"/>
    <property type="match status" value="1"/>
</dbReference>
<proteinExistence type="predicted"/>
<evidence type="ECO:0000313" key="6">
    <source>
        <dbReference type="EMBL" id="MCH6165710.1"/>
    </source>
</evidence>
<evidence type="ECO:0000256" key="1">
    <source>
        <dbReference type="ARBA" id="ARBA00011245"/>
    </source>
</evidence>
<evidence type="ECO:0000256" key="3">
    <source>
        <dbReference type="ARBA" id="ARBA00022741"/>
    </source>
</evidence>
<sequence length="390" mass="41483">MAGSVDLAGGSGYGVPGSRGRASPLDVLKLAGAPLPLTIPARIYVCGITPYDVTHLGHASTFVWADVIGRVVRMTGVDTVVTRNVTDVDDVLTRTAAERGRPYDEFGLMQEYYFDRDMRALHVRAPTHTPHARHHIEHVVRLSSALLAAGAAYERDGHVFFRGADVPSAVGLPRDEALALSSEYGDRPDDDLRDDPFDVAVWHPAASGDPAWPSPWGAGRPGWHAECAAMALATLGGVVDVLIGGADLAFPHHAYQVALARAALGVTPFARREVRVGTVGLDGLKMAKSTGNLVLISDLLRDASGAAVRLMLLDRRWNEAWDYQPNALQDASRLLEDLYTAAGSRGTSAAAVTGVRAALLDDLDVPTAVRIAVEAGGDAARQVIRTLALQ</sequence>
<comment type="caution">
    <text evidence="6">The sequence shown here is derived from an EMBL/GenBank/DDBJ whole genome shotgun (WGS) entry which is preliminary data.</text>
</comment>
<keyword evidence="7" id="KW-1185">Reference proteome</keyword>
<dbReference type="InterPro" id="IPR024909">
    <property type="entry name" value="Cys-tRNA/MSH_ligase"/>
</dbReference>
<comment type="subunit">
    <text evidence="1">Monomer.</text>
</comment>
<dbReference type="InterPro" id="IPR014729">
    <property type="entry name" value="Rossmann-like_a/b/a_fold"/>
</dbReference>
<reference evidence="6 7" key="1">
    <citation type="submission" date="2022-03" db="EMBL/GenBank/DDBJ databases">
        <title>Pseudonocardia alaer sp. nov., a novel actinomycete isolated from reed forest soil.</title>
        <authorList>
            <person name="Wang L."/>
        </authorList>
    </citation>
    <scope>NUCLEOTIDE SEQUENCE [LARGE SCALE GENOMIC DNA]</scope>
    <source>
        <strain evidence="6 7">Y-16303</strain>
    </source>
</reference>
<dbReference type="GO" id="GO:0016874">
    <property type="term" value="F:ligase activity"/>
    <property type="evidence" value="ECO:0007669"/>
    <property type="project" value="UniProtKB-KW"/>
</dbReference>
<dbReference type="PANTHER" id="PTHR10890:SF3">
    <property type="entry name" value="CYSTEINE--TRNA LIGASE, CYTOPLASMIC"/>
    <property type="match status" value="1"/>
</dbReference>
<dbReference type="RefSeq" id="WP_241035734.1">
    <property type="nucleotide sequence ID" value="NZ_BAAAJF010000024.1"/>
</dbReference>
<protein>
    <submittedName>
        <fullName evidence="6">Cysteine--tRNA ligase</fullName>
    </submittedName>
</protein>
<evidence type="ECO:0000313" key="7">
    <source>
        <dbReference type="Proteomes" id="UP001299970"/>
    </source>
</evidence>
<keyword evidence="3" id="KW-0547">Nucleotide-binding</keyword>
<accession>A0ABS9TAZ1</accession>
<gene>
    <name evidence="6" type="ORF">MMF94_08455</name>
</gene>
<dbReference type="Proteomes" id="UP001299970">
    <property type="component" value="Unassembled WGS sequence"/>
</dbReference>
<feature type="domain" description="tRNA synthetases class I catalytic" evidence="5">
    <location>
        <begin position="42"/>
        <end position="332"/>
    </location>
</feature>
<keyword evidence="4" id="KW-0067">ATP-binding</keyword>
<dbReference type="EMBL" id="JAKXMK010000006">
    <property type="protein sequence ID" value="MCH6165710.1"/>
    <property type="molecule type" value="Genomic_DNA"/>
</dbReference>
<evidence type="ECO:0000256" key="4">
    <source>
        <dbReference type="ARBA" id="ARBA00022840"/>
    </source>
</evidence>
<dbReference type="InterPro" id="IPR032678">
    <property type="entry name" value="tRNA-synt_1_cat_dom"/>
</dbReference>
<keyword evidence="2 6" id="KW-0436">Ligase</keyword>
<dbReference type="Gene3D" id="3.40.50.620">
    <property type="entry name" value="HUPs"/>
    <property type="match status" value="1"/>
</dbReference>
<evidence type="ECO:0000256" key="2">
    <source>
        <dbReference type="ARBA" id="ARBA00022598"/>
    </source>
</evidence>
<dbReference type="SUPFAM" id="SSF52374">
    <property type="entry name" value="Nucleotidylyl transferase"/>
    <property type="match status" value="1"/>
</dbReference>